<protein>
    <submittedName>
        <fullName evidence="3">DapH/DapD/GlmU-related protein</fullName>
    </submittedName>
</protein>
<dbReference type="InterPro" id="IPR011004">
    <property type="entry name" value="Trimer_LpxA-like_sf"/>
</dbReference>
<dbReference type="RefSeq" id="WP_301190850.1">
    <property type="nucleotide sequence ID" value="NZ_JAPDPJ010000027.1"/>
</dbReference>
<organism evidence="3 4">
    <name type="scientific">Plebeiibacterium sediminum</name>
    <dbReference type="NCBI Taxonomy" id="2992112"/>
    <lineage>
        <taxon>Bacteria</taxon>
        <taxon>Pseudomonadati</taxon>
        <taxon>Bacteroidota</taxon>
        <taxon>Bacteroidia</taxon>
        <taxon>Marinilabiliales</taxon>
        <taxon>Marinilabiliaceae</taxon>
        <taxon>Plebeiibacterium</taxon>
    </lineage>
</organism>
<sequence>MNKDVFQRLQSGEVIPYSDPAHHQIAEAASRTNNLLINLNATTNPDSVRKQWSNISGNMLDVTSTIKPPVFVNIGLFTRIGKNVCIDHSCSLLDMGTITIEDDVLIGPKVNIVTEEHPVKPSERRALGAKPVIIKRNATIGAGATILPGITVGENAVVTAGSVVTKDVSANTVVAGIPAKVIEEIN</sequence>
<name>A0AAE3M625_9BACT</name>
<dbReference type="Proteomes" id="UP001209229">
    <property type="component" value="Unassembled WGS sequence"/>
</dbReference>
<evidence type="ECO:0000313" key="3">
    <source>
        <dbReference type="EMBL" id="MCW3787285.1"/>
    </source>
</evidence>
<dbReference type="EMBL" id="JAPDPJ010000027">
    <property type="protein sequence ID" value="MCW3787285.1"/>
    <property type="molecule type" value="Genomic_DNA"/>
</dbReference>
<dbReference type="Gene3D" id="2.160.10.10">
    <property type="entry name" value="Hexapeptide repeat proteins"/>
    <property type="match status" value="1"/>
</dbReference>
<evidence type="ECO:0000256" key="2">
    <source>
        <dbReference type="ARBA" id="ARBA00022679"/>
    </source>
</evidence>
<keyword evidence="2" id="KW-0808">Transferase</keyword>
<proteinExistence type="inferred from homology"/>
<dbReference type="InterPro" id="IPR001451">
    <property type="entry name" value="Hexapep"/>
</dbReference>
<comment type="caution">
    <text evidence="3">The sequence shown here is derived from an EMBL/GenBank/DDBJ whole genome shotgun (WGS) entry which is preliminary data.</text>
</comment>
<dbReference type="InterPro" id="IPR051159">
    <property type="entry name" value="Hexapeptide_acetyltransf"/>
</dbReference>
<dbReference type="PANTHER" id="PTHR23416">
    <property type="entry name" value="SIALIC ACID SYNTHASE-RELATED"/>
    <property type="match status" value="1"/>
</dbReference>
<gene>
    <name evidence="3" type="ORF">OM075_12460</name>
</gene>
<comment type="similarity">
    <text evidence="1">Belongs to the transferase hexapeptide repeat family.</text>
</comment>
<dbReference type="GO" id="GO:0008374">
    <property type="term" value="F:O-acyltransferase activity"/>
    <property type="evidence" value="ECO:0007669"/>
    <property type="project" value="TreeGrafter"/>
</dbReference>
<keyword evidence="4" id="KW-1185">Reference proteome</keyword>
<evidence type="ECO:0000313" key="4">
    <source>
        <dbReference type="Proteomes" id="UP001209229"/>
    </source>
</evidence>
<dbReference type="PANTHER" id="PTHR23416:SF23">
    <property type="entry name" value="ACETYLTRANSFERASE C18B11.09C-RELATED"/>
    <property type="match status" value="1"/>
</dbReference>
<evidence type="ECO:0000256" key="1">
    <source>
        <dbReference type="ARBA" id="ARBA00007274"/>
    </source>
</evidence>
<dbReference type="Pfam" id="PF14602">
    <property type="entry name" value="Hexapep_2"/>
    <property type="match status" value="1"/>
</dbReference>
<accession>A0AAE3M625</accession>
<reference evidence="3" key="1">
    <citation type="submission" date="2022-10" db="EMBL/GenBank/DDBJ databases">
        <authorList>
            <person name="Yu W.X."/>
        </authorList>
    </citation>
    <scope>NUCLEOTIDE SEQUENCE</scope>
    <source>
        <strain evidence="3">AAT</strain>
    </source>
</reference>
<dbReference type="SUPFAM" id="SSF51161">
    <property type="entry name" value="Trimeric LpxA-like enzymes"/>
    <property type="match status" value="1"/>
</dbReference>
<dbReference type="AlphaFoldDB" id="A0AAE3M625"/>